<dbReference type="PANTHER" id="PTHR33478:SF1">
    <property type="entry name" value="EXTRACELLULAR METALLOPROTEINASE MEP"/>
    <property type="match status" value="1"/>
</dbReference>
<organism evidence="15 16">
    <name type="scientific">Tulasnella calospora MUT 4182</name>
    <dbReference type="NCBI Taxonomy" id="1051891"/>
    <lineage>
        <taxon>Eukaryota</taxon>
        <taxon>Fungi</taxon>
        <taxon>Dikarya</taxon>
        <taxon>Basidiomycota</taxon>
        <taxon>Agaricomycotina</taxon>
        <taxon>Agaricomycetes</taxon>
        <taxon>Cantharellales</taxon>
        <taxon>Tulasnellaceae</taxon>
        <taxon>Tulasnella</taxon>
    </lineage>
</organism>
<dbReference type="Pfam" id="PF07504">
    <property type="entry name" value="FTP"/>
    <property type="match status" value="1"/>
</dbReference>
<feature type="domain" description="FTP" evidence="14">
    <location>
        <begin position="115"/>
        <end position="164"/>
    </location>
</feature>
<dbReference type="GO" id="GO:0008270">
    <property type="term" value="F:zinc ion binding"/>
    <property type="evidence" value="ECO:0007669"/>
    <property type="project" value="InterPro"/>
</dbReference>
<dbReference type="PANTHER" id="PTHR33478">
    <property type="entry name" value="EXTRACELLULAR METALLOPROTEINASE MEP"/>
    <property type="match status" value="1"/>
</dbReference>
<dbReference type="OrthoDB" id="3227768at2759"/>
<keyword evidence="9 13" id="KW-0482">Metalloprotease</keyword>
<dbReference type="AlphaFoldDB" id="A0A0C3Q9Z1"/>
<gene>
    <name evidence="15" type="ORF">M407DRAFT_29547</name>
</gene>
<dbReference type="GO" id="GO:0006508">
    <property type="term" value="P:proteolysis"/>
    <property type="evidence" value="ECO:0007669"/>
    <property type="project" value="UniProtKB-KW"/>
</dbReference>
<dbReference type="CDD" id="cd09596">
    <property type="entry name" value="M36"/>
    <property type="match status" value="1"/>
</dbReference>
<name>A0A0C3Q9Z1_9AGAM</name>
<dbReference type="SUPFAM" id="SSF55486">
    <property type="entry name" value="Metalloproteases ('zincins'), catalytic domain"/>
    <property type="match status" value="1"/>
</dbReference>
<accession>A0A0C3Q9Z1</accession>
<keyword evidence="7 13" id="KW-0378">Hydrolase</keyword>
<reference evidence="16" key="2">
    <citation type="submission" date="2015-01" db="EMBL/GenBank/DDBJ databases">
        <title>Evolutionary Origins and Diversification of the Mycorrhizal Mutualists.</title>
        <authorList>
            <consortium name="DOE Joint Genome Institute"/>
            <consortium name="Mycorrhizal Genomics Consortium"/>
            <person name="Kohler A."/>
            <person name="Kuo A."/>
            <person name="Nagy L.G."/>
            <person name="Floudas D."/>
            <person name="Copeland A."/>
            <person name="Barry K.W."/>
            <person name="Cichocki N."/>
            <person name="Veneault-Fourrey C."/>
            <person name="LaButti K."/>
            <person name="Lindquist E.A."/>
            <person name="Lipzen A."/>
            <person name="Lundell T."/>
            <person name="Morin E."/>
            <person name="Murat C."/>
            <person name="Riley R."/>
            <person name="Ohm R."/>
            <person name="Sun H."/>
            <person name="Tunlid A."/>
            <person name="Henrissat B."/>
            <person name="Grigoriev I.V."/>
            <person name="Hibbett D.S."/>
            <person name="Martin F."/>
        </authorList>
    </citation>
    <scope>NUCLEOTIDE SEQUENCE [LARGE SCALE GENOMIC DNA]</scope>
    <source>
        <strain evidence="16">MUT 4182</strain>
    </source>
</reference>
<evidence type="ECO:0000256" key="1">
    <source>
        <dbReference type="ARBA" id="ARBA00004613"/>
    </source>
</evidence>
<dbReference type="GO" id="GO:0005615">
    <property type="term" value="C:extracellular space"/>
    <property type="evidence" value="ECO:0007669"/>
    <property type="project" value="InterPro"/>
</dbReference>
<sequence>MPVFSKITTTLSAVLALTSTVVHAAPLQPTAAPDHNYHLSTHRRHVGASNLEFVSYHPPSSYKTFHDGDHSLLSRSTNATHSLVSRAPAGPSGVSPEVEEAALSYLSQQTGLTKDSLKVRSGYTNDIGVTHVYMTQMLNGIPVTNGVANISFDKTGKVVAFGSNMVKPDQISPATPAFPQSAAIQSAQKALGISHYDAVPVTLSYVLQPAPSGTDPNRKWATLTHQFQLRNADTSKWVQAHVDATNPKQGKVVHVVNFVADAAYNVVEWSQQDPTWSGFKLLTDPQDTTASPNGWHVDTAGEHTDTRGNNVLSYFGQDMSKLSRLGKLTNGMLPEDITTSQQSSDGLVFDYEWDPTASPSTPQNMDVARVNAFYVTNKYHDTLYKYGFTEAAFNFQDDNYGKGGEGSDWVEMQVQAPGTNNANFATPPDGQPGHCNMFLWTQTTPMRDGDLENDIITHELTHGLTNRMTGGGTGACLGSTEAGGMGEGWSDTVAFWSEQNSTDEKPFALGSWVINDPKGIRSVLYSSDMSVDPYTYGTVATKNEVHAIGEVWATILIEAYWALVGARGFTPDITDSTKREGNVVFLQLLVDALALQPCDPTFVSARDAIIKADECRYGGENKCTLWNAFAKRGLGVNAAPKVYKDDKTVPEGC</sequence>
<feature type="active site" evidence="11">
    <location>
        <position position="459"/>
    </location>
</feature>
<keyword evidence="4 13" id="KW-0645">Protease</keyword>
<evidence type="ECO:0000256" key="5">
    <source>
        <dbReference type="ARBA" id="ARBA00022723"/>
    </source>
</evidence>
<dbReference type="EMBL" id="KN823159">
    <property type="protein sequence ID" value="KIO20834.1"/>
    <property type="molecule type" value="Genomic_DNA"/>
</dbReference>
<keyword evidence="8 12" id="KW-0862">Zinc</keyword>
<keyword evidence="16" id="KW-1185">Reference proteome</keyword>
<comment type="subcellular location">
    <subcellularLocation>
        <location evidence="1 13">Secreted</location>
    </subcellularLocation>
</comment>
<feature type="binding site" evidence="12">
    <location>
        <position position="462"/>
    </location>
    <ligand>
        <name>Zn(2+)</name>
        <dbReference type="ChEBI" id="CHEBI:29105"/>
        <note>catalytic</note>
    </ligand>
</feature>
<dbReference type="Pfam" id="PF02128">
    <property type="entry name" value="Peptidase_M36"/>
    <property type="match status" value="1"/>
</dbReference>
<dbReference type="InterPro" id="IPR011096">
    <property type="entry name" value="FTP_domain"/>
</dbReference>
<dbReference type="HOGENOM" id="CLU_012703_4_2_1"/>
<evidence type="ECO:0000256" key="13">
    <source>
        <dbReference type="RuleBase" id="RU364017"/>
    </source>
</evidence>
<dbReference type="Gene3D" id="1.10.390.10">
    <property type="entry name" value="Neutral Protease Domain 2"/>
    <property type="match status" value="1"/>
</dbReference>
<evidence type="ECO:0000256" key="8">
    <source>
        <dbReference type="ARBA" id="ARBA00022833"/>
    </source>
</evidence>
<reference evidence="15 16" key="1">
    <citation type="submission" date="2014-04" db="EMBL/GenBank/DDBJ databases">
        <authorList>
            <consortium name="DOE Joint Genome Institute"/>
            <person name="Kuo A."/>
            <person name="Girlanda M."/>
            <person name="Perotto S."/>
            <person name="Kohler A."/>
            <person name="Nagy L.G."/>
            <person name="Floudas D."/>
            <person name="Copeland A."/>
            <person name="Barry K.W."/>
            <person name="Cichocki N."/>
            <person name="Veneault-Fourrey C."/>
            <person name="LaButti K."/>
            <person name="Lindquist E.A."/>
            <person name="Lipzen A."/>
            <person name="Lundell T."/>
            <person name="Morin E."/>
            <person name="Murat C."/>
            <person name="Sun H."/>
            <person name="Tunlid A."/>
            <person name="Henrissat B."/>
            <person name="Grigoriev I.V."/>
            <person name="Hibbett D.S."/>
            <person name="Martin F."/>
            <person name="Nordberg H.P."/>
            <person name="Cantor M.N."/>
            <person name="Hua S.X."/>
        </authorList>
    </citation>
    <scope>NUCLEOTIDE SEQUENCE [LARGE SCALE GENOMIC DNA]</scope>
    <source>
        <strain evidence="15 16">MUT 4182</strain>
    </source>
</reference>
<evidence type="ECO:0000256" key="4">
    <source>
        <dbReference type="ARBA" id="ARBA00022670"/>
    </source>
</evidence>
<evidence type="ECO:0000256" key="11">
    <source>
        <dbReference type="PIRSR" id="PIRSR601842-1"/>
    </source>
</evidence>
<dbReference type="InterPro" id="IPR027268">
    <property type="entry name" value="Peptidase_M4/M1_CTD_sf"/>
</dbReference>
<keyword evidence="5 12" id="KW-0479">Metal-binding</keyword>
<feature type="binding site" evidence="12">
    <location>
        <position position="458"/>
    </location>
    <ligand>
        <name>Zn(2+)</name>
        <dbReference type="ChEBI" id="CHEBI:29105"/>
        <note>catalytic</note>
    </ligand>
</feature>
<keyword evidence="6 13" id="KW-0732">Signal</keyword>
<feature type="binding site" evidence="12">
    <location>
        <position position="261"/>
    </location>
    <ligand>
        <name>Zn(2+)</name>
        <dbReference type="ChEBI" id="CHEBI:29105"/>
        <note>catalytic</note>
    </ligand>
</feature>
<evidence type="ECO:0000256" key="6">
    <source>
        <dbReference type="ARBA" id="ARBA00022729"/>
    </source>
</evidence>
<evidence type="ECO:0000256" key="2">
    <source>
        <dbReference type="ARBA" id="ARBA00006006"/>
    </source>
</evidence>
<protein>
    <recommendedName>
        <fullName evidence="13">Extracellular metalloproteinase</fullName>
        <ecNumber evidence="13">3.4.24.-</ecNumber>
    </recommendedName>
    <alternativeName>
        <fullName evidence="13">Fungalysin</fullName>
    </alternativeName>
</protein>
<feature type="chain" id="PRO_5009360351" description="Extracellular metalloproteinase" evidence="13">
    <location>
        <begin position="25"/>
        <end position="653"/>
    </location>
</feature>
<evidence type="ECO:0000256" key="9">
    <source>
        <dbReference type="ARBA" id="ARBA00023049"/>
    </source>
</evidence>
<dbReference type="EC" id="3.4.24.-" evidence="13"/>
<feature type="signal peptide" evidence="13">
    <location>
        <begin position="1"/>
        <end position="24"/>
    </location>
</feature>
<evidence type="ECO:0000256" key="7">
    <source>
        <dbReference type="ARBA" id="ARBA00022801"/>
    </source>
</evidence>
<feature type="binding site" evidence="12">
    <location>
        <position position="487"/>
    </location>
    <ligand>
        <name>Zn(2+)</name>
        <dbReference type="ChEBI" id="CHEBI:29105"/>
        <note>catalytic</note>
    </ligand>
</feature>
<dbReference type="InterPro" id="IPR001842">
    <property type="entry name" value="Peptidase_M36"/>
</dbReference>
<proteinExistence type="inferred from homology"/>
<evidence type="ECO:0000256" key="10">
    <source>
        <dbReference type="ARBA" id="ARBA00023145"/>
    </source>
</evidence>
<evidence type="ECO:0000313" key="15">
    <source>
        <dbReference type="EMBL" id="KIO20834.1"/>
    </source>
</evidence>
<dbReference type="GO" id="GO:0004222">
    <property type="term" value="F:metalloendopeptidase activity"/>
    <property type="evidence" value="ECO:0007669"/>
    <property type="project" value="InterPro"/>
</dbReference>
<evidence type="ECO:0000259" key="14">
    <source>
        <dbReference type="Pfam" id="PF07504"/>
    </source>
</evidence>
<comment type="similarity">
    <text evidence="2 13">Belongs to the peptidase M36 family.</text>
</comment>
<evidence type="ECO:0000256" key="3">
    <source>
        <dbReference type="ARBA" id="ARBA00022525"/>
    </source>
</evidence>
<dbReference type="Gene3D" id="3.10.170.10">
    <property type="match status" value="1"/>
</dbReference>
<comment type="cofactor">
    <cofactor evidence="12">
        <name>Zn(2+)</name>
        <dbReference type="ChEBI" id="CHEBI:29105"/>
    </cofactor>
    <text evidence="12">Binds 1 zinc ion per subunit.</text>
</comment>
<dbReference type="InterPro" id="IPR050371">
    <property type="entry name" value="Fungal_virulence_M36"/>
</dbReference>
<keyword evidence="10 13" id="KW-0865">Zymogen</keyword>
<keyword evidence="3 13" id="KW-0964">Secreted</keyword>
<evidence type="ECO:0000256" key="12">
    <source>
        <dbReference type="PIRSR" id="PIRSR601842-2"/>
    </source>
</evidence>
<dbReference type="Proteomes" id="UP000054248">
    <property type="component" value="Unassembled WGS sequence"/>
</dbReference>
<evidence type="ECO:0000313" key="16">
    <source>
        <dbReference type="Proteomes" id="UP000054248"/>
    </source>
</evidence>
<dbReference type="PRINTS" id="PR00999">
    <property type="entry name" value="FUNGALYSIN"/>
</dbReference>